<protein>
    <recommendedName>
        <fullName evidence="4">DUF1109 family protein</fullName>
    </recommendedName>
</protein>
<keyword evidence="1" id="KW-0812">Transmembrane</keyword>
<keyword evidence="1" id="KW-1133">Transmembrane helix</keyword>
<proteinExistence type="predicted"/>
<dbReference type="EMBL" id="AE016823">
    <property type="protein sequence ID" value="AAS70406.1"/>
    <property type="molecule type" value="Genomic_DNA"/>
</dbReference>
<reference evidence="2 3" key="1">
    <citation type="journal article" date="2004" name="J. Bacteriol.">
        <title>Comparative genomics of two Leptospira interrogans serovars reveals novel insights into physiology and pathogenesis.</title>
        <authorList>
            <person name="Nascimento A.L."/>
            <person name="Ko A.I."/>
            <person name="Martins E.A."/>
            <person name="Monteiro-Vitorello C.B."/>
            <person name="Ho P.L."/>
            <person name="Haake D.A."/>
            <person name="Verjovski-Almeida S."/>
            <person name="Hartskeerl R.A."/>
            <person name="Marques M.V."/>
            <person name="Oliveira M.C."/>
            <person name="Menck C.F."/>
            <person name="Leite L.C."/>
            <person name="Carrer H."/>
            <person name="Coutinho L.L."/>
            <person name="Degrave W.M."/>
            <person name="Dellagostin O.A."/>
            <person name="El-Dorry H."/>
            <person name="Ferro E.S."/>
            <person name="Ferro M.I."/>
            <person name="Furlan L.R."/>
            <person name="Gamberini M."/>
            <person name="Giglioti E.A."/>
            <person name="Goes-Neto A."/>
            <person name="Goldman G.H."/>
            <person name="Goldman M.H."/>
            <person name="Harakava R."/>
            <person name="Jeronimo S.M."/>
            <person name="Junqueira-De-Azevedo I.L."/>
            <person name="Kimura E.T."/>
            <person name="Kuramae E.E."/>
            <person name="Lemos E.G."/>
            <person name="Lemos M.V."/>
            <person name="Marino C.L."/>
            <person name="Nunes L.R."/>
            <person name="De Oliveira R.C."/>
            <person name="Pereira G.G."/>
            <person name="Reis M.S."/>
            <person name="Schriefer A."/>
            <person name="Siqueira W.J."/>
            <person name="Sommer P."/>
            <person name="Tsai S.M."/>
            <person name="Simpson A.J."/>
            <person name="Ferro J.A."/>
            <person name="Camargo L.E."/>
            <person name="Kitajima J.P."/>
            <person name="Setubal J.C."/>
            <person name="Van Sluys M.A."/>
        </authorList>
    </citation>
    <scope>NUCLEOTIDE SEQUENCE [LARGE SCALE GENOMIC DNA]</scope>
    <source>
        <strain evidence="2 3">Fiocruz L1-130</strain>
    </source>
</reference>
<dbReference type="Pfam" id="PF06532">
    <property type="entry name" value="NrsF"/>
    <property type="match status" value="1"/>
</dbReference>
<keyword evidence="1" id="KW-0472">Membrane</keyword>
<feature type="transmembrane region" description="Helical" evidence="1">
    <location>
        <begin position="152"/>
        <end position="173"/>
    </location>
</feature>
<evidence type="ECO:0000313" key="2">
    <source>
        <dbReference type="EMBL" id="AAS70406.1"/>
    </source>
</evidence>
<evidence type="ECO:0000256" key="1">
    <source>
        <dbReference type="SAM" id="Phobius"/>
    </source>
</evidence>
<feature type="transmembrane region" description="Helical" evidence="1">
    <location>
        <begin position="52"/>
        <end position="69"/>
    </location>
</feature>
<feature type="transmembrane region" description="Helical" evidence="1">
    <location>
        <begin position="120"/>
        <end position="140"/>
    </location>
</feature>
<dbReference type="AlphaFoldDB" id="Q72RC8"/>
<accession>Q72RC8</accession>
<feature type="transmembrane region" description="Helical" evidence="1">
    <location>
        <begin position="81"/>
        <end position="100"/>
    </location>
</feature>
<dbReference type="HOGENOM" id="CLU_1303629_0_0_12"/>
<name>Q72RC8_LEPIC</name>
<dbReference type="KEGG" id="lic:LIC_11818"/>
<evidence type="ECO:0008006" key="4">
    <source>
        <dbReference type="Google" id="ProtNLM"/>
    </source>
</evidence>
<feature type="transmembrane region" description="Helical" evidence="1">
    <location>
        <begin position="179"/>
        <end position="197"/>
    </location>
</feature>
<feature type="transmembrane region" description="Helical" evidence="1">
    <location>
        <begin position="209"/>
        <end position="228"/>
    </location>
</feature>
<organism evidence="2 3">
    <name type="scientific">Leptospira interrogans serogroup Icterohaemorrhagiae serovar copenhageni (strain Fiocruz L1-130)</name>
    <dbReference type="NCBI Taxonomy" id="267671"/>
    <lineage>
        <taxon>Bacteria</taxon>
        <taxon>Pseudomonadati</taxon>
        <taxon>Spirochaetota</taxon>
        <taxon>Spirochaetia</taxon>
        <taxon>Leptospirales</taxon>
        <taxon>Leptospiraceae</taxon>
        <taxon>Leptospira</taxon>
    </lineage>
</organism>
<sequence>MDQEEIIVQSFLKIEKFPKCSQSMFRKEQTTESLIRRMVEEPPILKHERNRFLILAPIFIIVILLLYLISFHPFTSRWIHLPSLCPDFLWISSIGLYSFWILSKLRFPEESFSKSVRFPLIFASFWILYSVCMFGLDLILEEKIQTHIGKCWIILSIINLLFAGYGILILRTGKPGNPILAAAILSIFSLAFANFFLKFFCIDQSSFHILFSHVSSSLILFLFSFFIFKNILKW</sequence>
<gene>
    <name evidence="2" type="ordered locus">LIC_11818</name>
</gene>
<dbReference type="InterPro" id="IPR009495">
    <property type="entry name" value="NrsF"/>
</dbReference>
<evidence type="ECO:0000313" key="3">
    <source>
        <dbReference type="Proteomes" id="UP000007037"/>
    </source>
</evidence>
<dbReference type="Proteomes" id="UP000007037">
    <property type="component" value="Chromosome I"/>
</dbReference>